<organism evidence="3 4">
    <name type="scientific">Mucuna pruriens</name>
    <name type="common">Velvet bean</name>
    <name type="synonym">Dolichos pruriens</name>
    <dbReference type="NCBI Taxonomy" id="157652"/>
    <lineage>
        <taxon>Eukaryota</taxon>
        <taxon>Viridiplantae</taxon>
        <taxon>Streptophyta</taxon>
        <taxon>Embryophyta</taxon>
        <taxon>Tracheophyta</taxon>
        <taxon>Spermatophyta</taxon>
        <taxon>Magnoliopsida</taxon>
        <taxon>eudicotyledons</taxon>
        <taxon>Gunneridae</taxon>
        <taxon>Pentapetalae</taxon>
        <taxon>rosids</taxon>
        <taxon>fabids</taxon>
        <taxon>Fabales</taxon>
        <taxon>Fabaceae</taxon>
        <taxon>Papilionoideae</taxon>
        <taxon>50 kb inversion clade</taxon>
        <taxon>NPAAA clade</taxon>
        <taxon>indigoferoid/millettioid clade</taxon>
        <taxon>Phaseoleae</taxon>
        <taxon>Mucuna</taxon>
    </lineage>
</organism>
<evidence type="ECO:0000256" key="1">
    <source>
        <dbReference type="SAM" id="MobiDB-lite"/>
    </source>
</evidence>
<dbReference type="Proteomes" id="UP000257109">
    <property type="component" value="Unassembled WGS sequence"/>
</dbReference>
<gene>
    <name evidence="3" type="ORF">CR513_04690</name>
</gene>
<evidence type="ECO:0000259" key="2">
    <source>
        <dbReference type="Pfam" id="PF13259"/>
    </source>
</evidence>
<feature type="non-terminal residue" evidence="3">
    <location>
        <position position="79"/>
    </location>
</feature>
<proteinExistence type="predicted"/>
<accession>A0A371I6S1</accession>
<dbReference type="InterPro" id="IPR025124">
    <property type="entry name" value="Gag1-like_clamp"/>
</dbReference>
<dbReference type="Pfam" id="PF13259">
    <property type="entry name" value="clamp_Gag1-like"/>
    <property type="match status" value="1"/>
</dbReference>
<dbReference type="AlphaFoldDB" id="A0A371I6S1"/>
<reference evidence="3" key="1">
    <citation type="submission" date="2018-05" db="EMBL/GenBank/DDBJ databases">
        <title>Draft genome of Mucuna pruriens seed.</title>
        <authorList>
            <person name="Nnadi N.E."/>
            <person name="Vos R."/>
            <person name="Hasami M.H."/>
            <person name="Devisetty U.K."/>
            <person name="Aguiy J.C."/>
        </authorList>
    </citation>
    <scope>NUCLEOTIDE SEQUENCE [LARGE SCALE GENOMIC DNA]</scope>
    <source>
        <strain evidence="3">JCA_2017</strain>
    </source>
</reference>
<feature type="domain" description="Gag1-like clamp" evidence="2">
    <location>
        <begin position="20"/>
        <end position="76"/>
    </location>
</feature>
<name>A0A371I6S1_MUCPR</name>
<evidence type="ECO:0000313" key="3">
    <source>
        <dbReference type="EMBL" id="RDY10747.1"/>
    </source>
</evidence>
<protein>
    <recommendedName>
        <fullName evidence="2">Gag1-like clamp domain-containing protein</fullName>
    </recommendedName>
</protein>
<dbReference type="OrthoDB" id="1896025at2759"/>
<keyword evidence="4" id="KW-1185">Reference proteome</keyword>
<comment type="caution">
    <text evidence="3">The sequence shown here is derived from an EMBL/GenBank/DDBJ whole genome shotgun (WGS) entry which is preliminary data.</text>
</comment>
<feature type="region of interest" description="Disordered" evidence="1">
    <location>
        <begin position="18"/>
        <end position="40"/>
    </location>
</feature>
<evidence type="ECO:0000313" key="4">
    <source>
        <dbReference type="Proteomes" id="UP000257109"/>
    </source>
</evidence>
<sequence length="79" mass="9060">MFRRQCYTAAKKMELIGSSSNADHHQNCSSGGSRNAGNENLTDKEVYVNHAELTWYQMRTEWVGDQSKNLQRPPKRSTI</sequence>
<dbReference type="EMBL" id="QJKJ01000788">
    <property type="protein sequence ID" value="RDY10747.1"/>
    <property type="molecule type" value="Genomic_DNA"/>
</dbReference>